<name>A0ABV0RHE1_9TELE</name>
<accession>A0ABV0RHE1</accession>
<keyword evidence="4" id="KW-1185">Reference proteome</keyword>
<dbReference type="Gene3D" id="2.30.42.10">
    <property type="match status" value="1"/>
</dbReference>
<dbReference type="PROSITE" id="PS50106">
    <property type="entry name" value="PDZ"/>
    <property type="match status" value="1"/>
</dbReference>
<dbReference type="EMBL" id="JAHRIN010043448">
    <property type="protein sequence ID" value="MEQ2206887.1"/>
    <property type="molecule type" value="Genomic_DNA"/>
</dbReference>
<feature type="compositionally biased region" description="Low complexity" evidence="1">
    <location>
        <begin position="87"/>
        <end position="100"/>
    </location>
</feature>
<dbReference type="Pfam" id="PF00595">
    <property type="entry name" value="PDZ"/>
    <property type="match status" value="1"/>
</dbReference>
<evidence type="ECO:0000313" key="3">
    <source>
        <dbReference type="EMBL" id="MEQ2206887.1"/>
    </source>
</evidence>
<gene>
    <name evidence="3" type="ORF">XENOCAPTIV_004190</name>
</gene>
<dbReference type="InterPro" id="IPR036034">
    <property type="entry name" value="PDZ_sf"/>
</dbReference>
<evidence type="ECO:0000259" key="2">
    <source>
        <dbReference type="PROSITE" id="PS50106"/>
    </source>
</evidence>
<evidence type="ECO:0000256" key="1">
    <source>
        <dbReference type="SAM" id="MobiDB-lite"/>
    </source>
</evidence>
<dbReference type="SUPFAM" id="SSF50156">
    <property type="entry name" value="PDZ domain-like"/>
    <property type="match status" value="1"/>
</dbReference>
<protein>
    <recommendedName>
        <fullName evidence="2">PDZ domain-containing protein</fullName>
    </recommendedName>
</protein>
<feature type="non-terminal residue" evidence="3">
    <location>
        <position position="1"/>
    </location>
</feature>
<feature type="region of interest" description="Disordered" evidence="1">
    <location>
        <begin position="87"/>
        <end position="124"/>
    </location>
</feature>
<sequence>MSVSAIKDGTGILVRSVVQGGSVCLDGRLGVGDIILAINGEPASNLTSAQARAMLRRHSVIGPEMRITYVPAHQVDEHRTRLCLPPLASISTDSPSSSPTLPAPYPEPASGPARNSCPPASSTLRLSASVKYKTTAPDPPTVRATVSFKAFKGPAIVPTITPSSDTR</sequence>
<evidence type="ECO:0000313" key="4">
    <source>
        <dbReference type="Proteomes" id="UP001434883"/>
    </source>
</evidence>
<organism evidence="3 4">
    <name type="scientific">Xenoophorus captivus</name>
    <dbReference type="NCBI Taxonomy" id="1517983"/>
    <lineage>
        <taxon>Eukaryota</taxon>
        <taxon>Metazoa</taxon>
        <taxon>Chordata</taxon>
        <taxon>Craniata</taxon>
        <taxon>Vertebrata</taxon>
        <taxon>Euteleostomi</taxon>
        <taxon>Actinopterygii</taxon>
        <taxon>Neopterygii</taxon>
        <taxon>Teleostei</taxon>
        <taxon>Neoteleostei</taxon>
        <taxon>Acanthomorphata</taxon>
        <taxon>Ovalentaria</taxon>
        <taxon>Atherinomorphae</taxon>
        <taxon>Cyprinodontiformes</taxon>
        <taxon>Goodeidae</taxon>
        <taxon>Xenoophorus</taxon>
    </lineage>
</organism>
<dbReference type="InterPro" id="IPR001478">
    <property type="entry name" value="PDZ"/>
</dbReference>
<proteinExistence type="predicted"/>
<reference evidence="3 4" key="1">
    <citation type="submission" date="2021-06" db="EMBL/GenBank/DDBJ databases">
        <authorList>
            <person name="Palmer J.M."/>
        </authorList>
    </citation>
    <scope>NUCLEOTIDE SEQUENCE [LARGE SCALE GENOMIC DNA]</scope>
    <source>
        <strain evidence="3 4">XC_2019</strain>
        <tissue evidence="3">Muscle</tissue>
    </source>
</reference>
<dbReference type="Proteomes" id="UP001434883">
    <property type="component" value="Unassembled WGS sequence"/>
</dbReference>
<comment type="caution">
    <text evidence="3">The sequence shown here is derived from an EMBL/GenBank/DDBJ whole genome shotgun (WGS) entry which is preliminary data.</text>
</comment>
<feature type="domain" description="PDZ" evidence="2">
    <location>
        <begin position="1"/>
        <end position="57"/>
    </location>
</feature>
<dbReference type="SMART" id="SM00228">
    <property type="entry name" value="PDZ"/>
    <property type="match status" value="1"/>
</dbReference>